<name>A0AAW4YX85_9GAMM</name>
<dbReference type="AlphaFoldDB" id="A0AAW4YX85"/>
<dbReference type="EMBL" id="JABFTS010000009">
    <property type="protein sequence ID" value="MCE8053181.1"/>
    <property type="molecule type" value="Genomic_DNA"/>
</dbReference>
<dbReference type="Proteomes" id="UP001320178">
    <property type="component" value="Unassembled WGS sequence"/>
</dbReference>
<gene>
    <name evidence="1" type="ORF">HOP61_17965</name>
</gene>
<dbReference type="RefSeq" id="WP_234240530.1">
    <property type="nucleotide sequence ID" value="NZ_JABFTS010000009.1"/>
</dbReference>
<evidence type="ECO:0000313" key="2">
    <source>
        <dbReference type="Proteomes" id="UP001320178"/>
    </source>
</evidence>
<accession>A0AAW4YX85</accession>
<reference evidence="1" key="1">
    <citation type="submission" date="2020-05" db="EMBL/GenBank/DDBJ databases">
        <authorList>
            <person name="Wang L."/>
            <person name="Shao Z."/>
        </authorList>
    </citation>
    <scope>NUCLEOTIDE SEQUENCE</scope>
    <source>
        <strain evidence="1">MCCC 1A05776</strain>
    </source>
</reference>
<organism evidence="1 2">
    <name type="scientific">Billgrantia desiderata</name>
    <dbReference type="NCBI Taxonomy" id="52021"/>
    <lineage>
        <taxon>Bacteria</taxon>
        <taxon>Pseudomonadati</taxon>
        <taxon>Pseudomonadota</taxon>
        <taxon>Gammaproteobacteria</taxon>
        <taxon>Oceanospirillales</taxon>
        <taxon>Halomonadaceae</taxon>
        <taxon>Billgrantia</taxon>
    </lineage>
</organism>
<evidence type="ECO:0000313" key="1">
    <source>
        <dbReference type="EMBL" id="MCE8053181.1"/>
    </source>
</evidence>
<reference evidence="1" key="2">
    <citation type="journal article" date="2021" name="Front. Microbiol.">
        <title>Aerobic Denitrification and Heterotrophic Sulfur Oxidation in the Genus Halomonas Revealed by Six Novel Species Characterizations and Genome-Based Analysis.</title>
        <authorList>
            <person name="Wang L."/>
            <person name="Shao Z."/>
        </authorList>
    </citation>
    <scope>NUCLEOTIDE SEQUENCE</scope>
    <source>
        <strain evidence="1">MCCC 1A05776</strain>
    </source>
</reference>
<protein>
    <submittedName>
        <fullName evidence="1">Uncharacterized protein</fullName>
    </submittedName>
</protein>
<comment type="caution">
    <text evidence="1">The sequence shown here is derived from an EMBL/GenBank/DDBJ whole genome shotgun (WGS) entry which is preliminary data.</text>
</comment>
<sequence>MTHEEQALIAPAAVHGDCRFMRRISAAQGAIAAVLMDDMKGTNPLNDYHRYGLVTALELPAVELEERAAFIEEQVFTGGGQ</sequence>
<proteinExistence type="predicted"/>